<feature type="chain" id="PRO_5002529590" evidence="1">
    <location>
        <begin position="28"/>
        <end position="156"/>
    </location>
</feature>
<reference evidence="2 3" key="1">
    <citation type="journal article" date="2015" name="Environ. Microbiol.">
        <title>Genome analyses suggest the presence of polyploidy and recent human-driven expansions in eight global populations of the honeybee pathogen Nosema ceranae.</title>
        <authorList>
            <person name="Pelin A."/>
            <person name="Selman M."/>
            <person name="Aris-Brosou S."/>
            <person name="Farinelli L."/>
            <person name="Corradi N."/>
        </authorList>
    </citation>
    <scope>NUCLEOTIDE SEQUENCE [LARGE SCALE GENOMIC DNA]</scope>
    <source>
        <strain evidence="2 3">PA08 1199</strain>
    </source>
</reference>
<feature type="signal peptide" evidence="1">
    <location>
        <begin position="1"/>
        <end position="27"/>
    </location>
</feature>
<dbReference type="Proteomes" id="UP000034350">
    <property type="component" value="Unassembled WGS sequence"/>
</dbReference>
<comment type="caution">
    <text evidence="2">The sequence shown here is derived from an EMBL/GenBank/DDBJ whole genome shotgun (WGS) entry which is preliminary data.</text>
</comment>
<protein>
    <submittedName>
        <fullName evidence="2">Uncharacterized protein</fullName>
    </submittedName>
</protein>
<sequence length="156" mass="18263">MNNKILVALFLLVLIIGLLYFTHEVYTRPSEEFVDMKKNINKQKPVPKKVNVVVFIPNSEHQLNSIPKAFQRSSLNSFMSSKELTLFDELFKKSSPLSFLDKEDDKHEQLSKHHSYTKFGELIPKNNIQEKPKMLNKYNTFPLHSYHNVNNDDLIN</sequence>
<dbReference type="VEuPathDB" id="MicrosporidiaDB:G9O61_00g013220"/>
<evidence type="ECO:0000313" key="3">
    <source>
        <dbReference type="Proteomes" id="UP000034350"/>
    </source>
</evidence>
<organism evidence="2 3">
    <name type="scientific">Vairimorpha ceranae</name>
    <dbReference type="NCBI Taxonomy" id="40302"/>
    <lineage>
        <taxon>Eukaryota</taxon>
        <taxon>Fungi</taxon>
        <taxon>Fungi incertae sedis</taxon>
        <taxon>Microsporidia</taxon>
        <taxon>Nosematidae</taxon>
        <taxon>Vairimorpha</taxon>
    </lineage>
</organism>
<keyword evidence="3" id="KW-1185">Reference proteome</keyword>
<dbReference type="RefSeq" id="XP_024330997.1">
    <property type="nucleotide sequence ID" value="XM_024474888.1"/>
</dbReference>
<proteinExistence type="predicted"/>
<evidence type="ECO:0000313" key="2">
    <source>
        <dbReference type="EMBL" id="KKO75255.1"/>
    </source>
</evidence>
<evidence type="ECO:0000256" key="1">
    <source>
        <dbReference type="SAM" id="SignalP"/>
    </source>
</evidence>
<dbReference type="AlphaFoldDB" id="A0A0F9WEN5"/>
<dbReference type="VEuPathDB" id="MicrosporidiaDB:AAJ76_2700043085"/>
<keyword evidence="1" id="KW-0732">Signal</keyword>
<accession>A0A0F9WEN5</accession>
<name>A0A0F9WEN5_9MICR</name>
<dbReference type="GeneID" id="36319817"/>
<dbReference type="EMBL" id="JPQZ01000027">
    <property type="protein sequence ID" value="KKO75255.1"/>
    <property type="molecule type" value="Genomic_DNA"/>
</dbReference>
<gene>
    <name evidence="2" type="ORF">AAJ76_2700043085</name>
</gene>